<reference evidence="1" key="2">
    <citation type="submission" date="2020-09" db="EMBL/GenBank/DDBJ databases">
        <authorList>
            <person name="Sun Q."/>
            <person name="Ohkuma M."/>
        </authorList>
    </citation>
    <scope>NUCLEOTIDE SEQUENCE</scope>
    <source>
        <strain evidence="1">JCM 12862</strain>
    </source>
</reference>
<proteinExistence type="predicted"/>
<evidence type="ECO:0000313" key="2">
    <source>
        <dbReference type="Proteomes" id="UP000612329"/>
    </source>
</evidence>
<gene>
    <name evidence="1" type="ORF">GCM10007962_17930</name>
</gene>
<name>A0A8J3BNG1_9FLAO</name>
<dbReference type="Proteomes" id="UP000612329">
    <property type="component" value="Unassembled WGS sequence"/>
</dbReference>
<reference evidence="1" key="1">
    <citation type="journal article" date="2014" name="Int. J. Syst. Evol. Microbiol.">
        <title>Complete genome sequence of Corynebacterium casei LMG S-19264T (=DSM 44701T), isolated from a smear-ripened cheese.</title>
        <authorList>
            <consortium name="US DOE Joint Genome Institute (JGI-PGF)"/>
            <person name="Walter F."/>
            <person name="Albersmeier A."/>
            <person name="Kalinowski J."/>
            <person name="Ruckert C."/>
        </authorList>
    </citation>
    <scope>NUCLEOTIDE SEQUENCE</scope>
    <source>
        <strain evidence="1">JCM 12862</strain>
    </source>
</reference>
<evidence type="ECO:0000313" key="1">
    <source>
        <dbReference type="EMBL" id="GGK24142.1"/>
    </source>
</evidence>
<accession>A0A8J3BNG1</accession>
<protein>
    <submittedName>
        <fullName evidence="1">Uncharacterized protein</fullName>
    </submittedName>
</protein>
<organism evidence="1 2">
    <name type="scientific">Yeosuana aromativorans</name>
    <dbReference type="NCBI Taxonomy" id="288019"/>
    <lineage>
        <taxon>Bacteria</taxon>
        <taxon>Pseudomonadati</taxon>
        <taxon>Bacteroidota</taxon>
        <taxon>Flavobacteriia</taxon>
        <taxon>Flavobacteriales</taxon>
        <taxon>Flavobacteriaceae</taxon>
        <taxon>Yeosuana</taxon>
    </lineage>
</organism>
<dbReference type="EMBL" id="BMNR01000004">
    <property type="protein sequence ID" value="GGK24142.1"/>
    <property type="molecule type" value="Genomic_DNA"/>
</dbReference>
<dbReference type="AlphaFoldDB" id="A0A8J3BNG1"/>
<dbReference type="RefSeq" id="WP_188652237.1">
    <property type="nucleotide sequence ID" value="NZ_BMNR01000004.1"/>
</dbReference>
<comment type="caution">
    <text evidence="1">The sequence shown here is derived from an EMBL/GenBank/DDBJ whole genome shotgun (WGS) entry which is preliminary data.</text>
</comment>
<sequence>MKKLTLIALLFITVLNYNCSSDDSIHIDKNDYLIFGHFYGMCAGDGCVLTYKLTDDTLYEDINHNYLGTDLNFKALDNNTFEQVKDLANYVPSELLNETESVFGCPDCADQGGLFIEISKNGVVKSCRIDQYKNNVPAYLYTFMDQVNEKIQLINN</sequence>
<keyword evidence="2" id="KW-1185">Reference proteome</keyword>